<gene>
    <name evidence="9" type="primary">IR41a</name>
</gene>
<evidence type="ECO:0000256" key="7">
    <source>
        <dbReference type="ARBA" id="ARBA00023180"/>
    </source>
</evidence>
<feature type="transmembrane region" description="Helical" evidence="8">
    <location>
        <begin position="319"/>
        <end position="339"/>
    </location>
</feature>
<keyword evidence="6 9" id="KW-0675">Receptor</keyword>
<keyword evidence="2" id="KW-1003">Cell membrane</keyword>
<name>A0A7G4KBX6_9NEOP</name>
<organism evidence="9">
    <name type="scientific">Histia rhodope</name>
    <dbReference type="NCBI Taxonomy" id="1453155"/>
    <lineage>
        <taxon>Eukaryota</taxon>
        <taxon>Metazoa</taxon>
        <taxon>Ecdysozoa</taxon>
        <taxon>Arthropoda</taxon>
        <taxon>Hexapoda</taxon>
        <taxon>Insecta</taxon>
        <taxon>Pterygota</taxon>
        <taxon>Neoptera</taxon>
        <taxon>Endopterygota</taxon>
        <taxon>Lepidoptera</taxon>
        <taxon>Glossata</taxon>
        <taxon>Ditrysia</taxon>
        <taxon>Zygaenoidea</taxon>
        <taxon>Zygaenidae</taxon>
        <taxon>Chalcosiinae</taxon>
        <taxon>Histia</taxon>
    </lineage>
</organism>
<dbReference type="GO" id="GO:0005886">
    <property type="term" value="C:plasma membrane"/>
    <property type="evidence" value="ECO:0007669"/>
    <property type="project" value="UniProtKB-SubCell"/>
</dbReference>
<evidence type="ECO:0000313" key="9">
    <source>
        <dbReference type="EMBL" id="QMS80362.1"/>
    </source>
</evidence>
<evidence type="ECO:0000256" key="3">
    <source>
        <dbReference type="ARBA" id="ARBA00022692"/>
    </source>
</evidence>
<evidence type="ECO:0000256" key="5">
    <source>
        <dbReference type="ARBA" id="ARBA00023136"/>
    </source>
</evidence>
<proteinExistence type="evidence at transcript level"/>
<evidence type="ECO:0000256" key="8">
    <source>
        <dbReference type="SAM" id="Phobius"/>
    </source>
</evidence>
<dbReference type="PANTHER" id="PTHR42643">
    <property type="entry name" value="IONOTROPIC RECEPTOR 20A-RELATED"/>
    <property type="match status" value="1"/>
</dbReference>
<dbReference type="SUPFAM" id="SSF53850">
    <property type="entry name" value="Periplasmic binding protein-like II"/>
    <property type="match status" value="1"/>
</dbReference>
<dbReference type="InterPro" id="IPR052192">
    <property type="entry name" value="Insect_Ionotropic_Sensory_Rcpt"/>
</dbReference>
<keyword evidence="7" id="KW-0325">Glycoprotein</keyword>
<evidence type="ECO:0000256" key="2">
    <source>
        <dbReference type="ARBA" id="ARBA00022475"/>
    </source>
</evidence>
<keyword evidence="5 8" id="KW-0472">Membrane</keyword>
<evidence type="ECO:0000256" key="4">
    <source>
        <dbReference type="ARBA" id="ARBA00022989"/>
    </source>
</evidence>
<protein>
    <submittedName>
        <fullName evidence="9">Ionotropic receptor</fullName>
    </submittedName>
</protein>
<reference evidence="9" key="1">
    <citation type="submission" date="2019-09" db="EMBL/GenBank/DDBJ databases">
        <authorList>
            <person name="Yang H."/>
        </authorList>
    </citation>
    <scope>NUCLEOTIDE SEQUENCE</scope>
</reference>
<keyword evidence="3 8" id="KW-0812">Transmembrane</keyword>
<evidence type="ECO:0000256" key="1">
    <source>
        <dbReference type="ARBA" id="ARBA00004651"/>
    </source>
</evidence>
<evidence type="ECO:0000256" key="6">
    <source>
        <dbReference type="ARBA" id="ARBA00023170"/>
    </source>
</evidence>
<comment type="subcellular location">
    <subcellularLocation>
        <location evidence="1">Cell membrane</location>
        <topology evidence="1">Multi-pass membrane protein</topology>
    </subcellularLocation>
</comment>
<accession>A0A7G4KBX6</accession>
<keyword evidence="4 8" id="KW-1133">Transmembrane helix</keyword>
<dbReference type="AlphaFoldDB" id="A0A7G4KBX6"/>
<dbReference type="Gene3D" id="3.40.190.10">
    <property type="entry name" value="Periplasmic binding protein-like II"/>
    <property type="match status" value="1"/>
</dbReference>
<sequence>MLTSKMLSIPIEILLKIILQKYFINSYCITVVSEDSIQLKTSIPFIYAIPNDNFVDLLLNSSDIGCSDYIVNMKNPQEFMKAFEKVTHLGLLRKSDRKILILTHSKSYNAQDKDAILKVLSMNETRFVANILLVIQADVNEKCYIYDLITHQYVGKDDVRKPIYLNQWNSCTGFTNNVSLFPHYNMSDLYGKTLKLACFNYEPYSLLDLDTSVDPLGRDGMEVRVMDEFCRWVNCTIELVRDDNQWGEIYSYENLTGVGVIGNVVKDEADVGISALYSWYEEYIALDFSTPLVRTAVTCIAPAARVLASWELPLLPFSLHMWLGLGFTFFYASMALMIAKGFNTDKMFLTTFGMMITQVRFLNSCKKSGGYHSPH</sequence>
<dbReference type="PANTHER" id="PTHR42643:SF40">
    <property type="entry name" value="IONOTROPIC RECEPTOR 41A-RELATED"/>
    <property type="match status" value="1"/>
</dbReference>
<dbReference type="EMBL" id="MN515214">
    <property type="protein sequence ID" value="QMS80362.1"/>
    <property type="molecule type" value="mRNA"/>
</dbReference>